<dbReference type="EMBL" id="CAQQ02376557">
    <property type="status" value="NOT_ANNOTATED_CDS"/>
    <property type="molecule type" value="Genomic_DNA"/>
</dbReference>
<dbReference type="AlphaFoldDB" id="T1H1D6"/>
<sequence length="207" mass="24287">MDDLVAFYERQSRTGQEEHQIQERQRCQEAQLQQILREFFTTLNGINNGSRVSGDSVERTIPEFKGTEDISAVKWFTHFEETSAAYEFSEIQMLVHAKNKMSGDAKLFLQSQNVLTYAGFKQAIIEEFPCNFSSKDIHTRMAQRKKTTTLRNMRRKAKYFLTNEEAIPSYDMKLVLGDFNSKVAMTREQYTQRRTYAYETYKEAIHI</sequence>
<dbReference type="HOGENOM" id="CLU_1329227_0_0_1"/>
<dbReference type="EnsemblMetazoa" id="MESCA009995-RA">
    <property type="protein sequence ID" value="MESCA009995-PA"/>
    <property type="gene ID" value="MESCA009995"/>
</dbReference>
<accession>T1H1D6</accession>
<name>T1H1D6_MEGSC</name>
<evidence type="ECO:0008006" key="3">
    <source>
        <dbReference type="Google" id="ProtNLM"/>
    </source>
</evidence>
<protein>
    <recommendedName>
        <fullName evidence="3">Retrotransposon gag domain-containing protein</fullName>
    </recommendedName>
</protein>
<reference evidence="1" key="2">
    <citation type="submission" date="2015-06" db="UniProtKB">
        <authorList>
            <consortium name="EnsemblMetazoa"/>
        </authorList>
    </citation>
    <scope>IDENTIFICATION</scope>
</reference>
<evidence type="ECO:0000313" key="2">
    <source>
        <dbReference type="Proteomes" id="UP000015102"/>
    </source>
</evidence>
<reference evidence="2" key="1">
    <citation type="submission" date="2013-02" db="EMBL/GenBank/DDBJ databases">
        <authorList>
            <person name="Hughes D."/>
        </authorList>
    </citation>
    <scope>NUCLEOTIDE SEQUENCE</scope>
    <source>
        <strain>Durham</strain>
        <strain evidence="2">NC isolate 2 -- Noor lab</strain>
    </source>
</reference>
<organism evidence="1 2">
    <name type="scientific">Megaselia scalaris</name>
    <name type="common">Humpbacked fly</name>
    <name type="synonym">Phora scalaris</name>
    <dbReference type="NCBI Taxonomy" id="36166"/>
    <lineage>
        <taxon>Eukaryota</taxon>
        <taxon>Metazoa</taxon>
        <taxon>Ecdysozoa</taxon>
        <taxon>Arthropoda</taxon>
        <taxon>Hexapoda</taxon>
        <taxon>Insecta</taxon>
        <taxon>Pterygota</taxon>
        <taxon>Neoptera</taxon>
        <taxon>Endopterygota</taxon>
        <taxon>Diptera</taxon>
        <taxon>Brachycera</taxon>
        <taxon>Muscomorpha</taxon>
        <taxon>Platypezoidea</taxon>
        <taxon>Phoridae</taxon>
        <taxon>Megaseliini</taxon>
        <taxon>Megaselia</taxon>
    </lineage>
</organism>
<keyword evidence="2" id="KW-1185">Reference proteome</keyword>
<proteinExistence type="predicted"/>
<dbReference type="EMBL" id="CAQQ02376556">
    <property type="status" value="NOT_ANNOTATED_CDS"/>
    <property type="molecule type" value="Genomic_DNA"/>
</dbReference>
<evidence type="ECO:0000313" key="1">
    <source>
        <dbReference type="EnsemblMetazoa" id="MESCA009995-PA"/>
    </source>
</evidence>
<dbReference type="Proteomes" id="UP000015102">
    <property type="component" value="Unassembled WGS sequence"/>
</dbReference>